<dbReference type="Proteomes" id="UP000796880">
    <property type="component" value="Unassembled WGS sequence"/>
</dbReference>
<evidence type="ECO:0000313" key="6">
    <source>
        <dbReference type="EMBL" id="KAF3431083.1"/>
    </source>
</evidence>
<evidence type="ECO:0000259" key="5">
    <source>
        <dbReference type="Pfam" id="PF13193"/>
    </source>
</evidence>
<dbReference type="PANTHER" id="PTHR24096">
    <property type="entry name" value="LONG-CHAIN-FATTY-ACID--COA LIGASE"/>
    <property type="match status" value="1"/>
</dbReference>
<keyword evidence="2" id="KW-0963">Cytoplasm</keyword>
<accession>A0A8K0GNQ2</accession>
<comment type="similarity">
    <text evidence="1">Belongs to the ATP-dependent AMP-binding enzyme family.</text>
</comment>
<keyword evidence="3" id="KW-0436">Ligase</keyword>
<keyword evidence="7" id="KW-1185">Reference proteome</keyword>
<dbReference type="SUPFAM" id="SSF56801">
    <property type="entry name" value="Acetyl-CoA synthetase-like"/>
    <property type="match status" value="1"/>
</dbReference>
<gene>
    <name evidence="6" type="ORF">FNV43_RR25813</name>
</gene>
<dbReference type="Pfam" id="PF13193">
    <property type="entry name" value="AMP-binding_C"/>
    <property type="match status" value="1"/>
</dbReference>
<dbReference type="InterPro" id="IPR045851">
    <property type="entry name" value="AMP-bd_C_sf"/>
</dbReference>
<dbReference type="Gene3D" id="2.30.38.10">
    <property type="entry name" value="Luciferase, Domain 3"/>
    <property type="match status" value="1"/>
</dbReference>
<feature type="domain" description="AMP-binding enzyme C-terminal" evidence="5">
    <location>
        <begin position="189"/>
        <end position="254"/>
    </location>
</feature>
<proteinExistence type="inferred from homology"/>
<dbReference type="Gene3D" id="3.30.300.30">
    <property type="match status" value="1"/>
</dbReference>
<dbReference type="AlphaFoldDB" id="A0A8K0GNQ2"/>
<dbReference type="Gene3D" id="3.40.50.980">
    <property type="match status" value="2"/>
</dbReference>
<dbReference type="GO" id="GO:0016405">
    <property type="term" value="F:CoA-ligase activity"/>
    <property type="evidence" value="ECO:0007669"/>
    <property type="project" value="TreeGrafter"/>
</dbReference>
<evidence type="ECO:0000313" key="7">
    <source>
        <dbReference type="Proteomes" id="UP000796880"/>
    </source>
</evidence>
<dbReference type="InterPro" id="IPR025110">
    <property type="entry name" value="AMP-bd_C"/>
</dbReference>
<sequence>MYSSGTTGLFKGVELTHRNWISVLAGLYAIHEAATPPAVALCTVPYFHVYGFGHCMRVIALGGTAVTMGTGRFDLKRMMRGIEQYRVTQVAWSPPIAVAIVRDGSSVTDGYDLRSLEVVQRWCAAEEECNIQVEETVAQRATGAGYLGDKEATSAVMDSEGWLKTGDLCYIDNEGCPSRTGASAAIPSDIVDAVVIPCPDEDAGQVPMAFVVKSVGSDINESQIKAFIAEQVAPYKRIRRLMFIDTIPKNTPGKVLRKELIKLASQPMSKL</sequence>
<dbReference type="InterPro" id="IPR000873">
    <property type="entry name" value="AMP-dep_synth/lig_dom"/>
</dbReference>
<feature type="domain" description="AMP-dependent synthetase/ligase" evidence="4">
    <location>
        <begin position="1"/>
        <end position="143"/>
    </location>
</feature>
<evidence type="ECO:0000259" key="4">
    <source>
        <dbReference type="Pfam" id="PF00501"/>
    </source>
</evidence>
<dbReference type="EMBL" id="VOIH02000012">
    <property type="protein sequence ID" value="KAF3431083.1"/>
    <property type="molecule type" value="Genomic_DNA"/>
</dbReference>
<evidence type="ECO:0000256" key="1">
    <source>
        <dbReference type="ARBA" id="ARBA00006432"/>
    </source>
</evidence>
<organism evidence="6 7">
    <name type="scientific">Rhamnella rubrinervis</name>
    <dbReference type="NCBI Taxonomy" id="2594499"/>
    <lineage>
        <taxon>Eukaryota</taxon>
        <taxon>Viridiplantae</taxon>
        <taxon>Streptophyta</taxon>
        <taxon>Embryophyta</taxon>
        <taxon>Tracheophyta</taxon>
        <taxon>Spermatophyta</taxon>
        <taxon>Magnoliopsida</taxon>
        <taxon>eudicotyledons</taxon>
        <taxon>Gunneridae</taxon>
        <taxon>Pentapetalae</taxon>
        <taxon>rosids</taxon>
        <taxon>fabids</taxon>
        <taxon>Rosales</taxon>
        <taxon>Rhamnaceae</taxon>
        <taxon>rhamnoid group</taxon>
        <taxon>Rhamneae</taxon>
        <taxon>Rhamnella</taxon>
    </lineage>
</organism>
<evidence type="ECO:0008006" key="8">
    <source>
        <dbReference type="Google" id="ProtNLM"/>
    </source>
</evidence>
<dbReference type="OrthoDB" id="10253869at2759"/>
<name>A0A8K0GNQ2_9ROSA</name>
<dbReference type="Pfam" id="PF00501">
    <property type="entry name" value="AMP-binding"/>
    <property type="match status" value="1"/>
</dbReference>
<protein>
    <recommendedName>
        <fullName evidence="8">4-coumarate--CoA ligase</fullName>
    </recommendedName>
</protein>
<reference evidence="6" key="1">
    <citation type="submission" date="2020-03" db="EMBL/GenBank/DDBJ databases">
        <title>A high-quality chromosome-level genome assembly of a woody plant with both climbing and erect habits, Rhamnella rubrinervis.</title>
        <authorList>
            <person name="Lu Z."/>
            <person name="Yang Y."/>
            <person name="Zhu X."/>
            <person name="Sun Y."/>
        </authorList>
    </citation>
    <scope>NUCLEOTIDE SEQUENCE</scope>
    <source>
        <strain evidence="6">BYM</strain>
        <tissue evidence="6">Leaf</tissue>
    </source>
</reference>
<comment type="caution">
    <text evidence="6">The sequence shown here is derived from an EMBL/GenBank/DDBJ whole genome shotgun (WGS) entry which is preliminary data.</text>
</comment>
<evidence type="ECO:0000256" key="3">
    <source>
        <dbReference type="ARBA" id="ARBA00022598"/>
    </source>
</evidence>
<dbReference type="PANTHER" id="PTHR24096:SF362">
    <property type="entry name" value="4-COUMARATE--COA LIGASE-LIKE 9"/>
    <property type="match status" value="1"/>
</dbReference>
<evidence type="ECO:0000256" key="2">
    <source>
        <dbReference type="ARBA" id="ARBA00022490"/>
    </source>
</evidence>